<proteinExistence type="inferred from homology"/>
<accession>A0A1G8DF74</accession>
<evidence type="ECO:0000313" key="5">
    <source>
        <dbReference type="EMBL" id="SDH56358.1"/>
    </source>
</evidence>
<dbReference type="RefSeq" id="WP_072737659.1">
    <property type="nucleotide sequence ID" value="NZ_CP048813.1"/>
</dbReference>
<protein>
    <submittedName>
        <fullName evidence="5">Iron complex transport system substrate-binding protein</fullName>
    </submittedName>
</protein>
<dbReference type="PANTHER" id="PTHR30532">
    <property type="entry name" value="IRON III DICITRATE-BINDING PERIPLASMIC PROTEIN"/>
    <property type="match status" value="1"/>
</dbReference>
<comment type="similarity">
    <text evidence="2">Belongs to the bacterial solute-binding protein 8 family.</text>
</comment>
<comment type="subcellular location">
    <subcellularLocation>
        <location evidence="1">Cell envelope</location>
    </subcellularLocation>
</comment>
<dbReference type="AlphaFoldDB" id="A0A1G8DF74"/>
<dbReference type="EMBL" id="FNDN01000002">
    <property type="protein sequence ID" value="SDH56358.1"/>
    <property type="molecule type" value="Genomic_DNA"/>
</dbReference>
<dbReference type="InterPro" id="IPR051313">
    <property type="entry name" value="Bact_iron-sidero_bind"/>
</dbReference>
<keyword evidence="3" id="KW-0813">Transport</keyword>
<dbReference type="GO" id="GO:1901678">
    <property type="term" value="P:iron coordination entity transport"/>
    <property type="evidence" value="ECO:0007669"/>
    <property type="project" value="UniProtKB-ARBA"/>
</dbReference>
<keyword evidence="6" id="KW-1185">Reference proteome</keyword>
<dbReference type="PROSITE" id="PS50983">
    <property type="entry name" value="FE_B12_PBP"/>
    <property type="match status" value="1"/>
</dbReference>
<evidence type="ECO:0000256" key="4">
    <source>
        <dbReference type="ARBA" id="ARBA00022729"/>
    </source>
</evidence>
<dbReference type="PROSITE" id="PS51257">
    <property type="entry name" value="PROKAR_LIPOPROTEIN"/>
    <property type="match status" value="1"/>
</dbReference>
<evidence type="ECO:0000313" key="6">
    <source>
        <dbReference type="Proteomes" id="UP000183263"/>
    </source>
</evidence>
<dbReference type="Gene3D" id="3.40.50.1980">
    <property type="entry name" value="Nitrogenase molybdenum iron protein domain"/>
    <property type="match status" value="2"/>
</dbReference>
<dbReference type="Pfam" id="PF01497">
    <property type="entry name" value="Peripla_BP_2"/>
    <property type="match status" value="1"/>
</dbReference>
<dbReference type="OrthoDB" id="9793175at2"/>
<organism evidence="5 6">
    <name type="scientific">Rhodococcus triatomae</name>
    <dbReference type="NCBI Taxonomy" id="300028"/>
    <lineage>
        <taxon>Bacteria</taxon>
        <taxon>Bacillati</taxon>
        <taxon>Actinomycetota</taxon>
        <taxon>Actinomycetes</taxon>
        <taxon>Mycobacteriales</taxon>
        <taxon>Nocardiaceae</taxon>
        <taxon>Rhodococcus</taxon>
    </lineage>
</organism>
<dbReference type="GO" id="GO:0030288">
    <property type="term" value="C:outer membrane-bounded periplasmic space"/>
    <property type="evidence" value="ECO:0007669"/>
    <property type="project" value="TreeGrafter"/>
</dbReference>
<dbReference type="PANTHER" id="PTHR30532:SF24">
    <property type="entry name" value="FERRIC ENTEROBACTIN-BINDING PERIPLASMIC PROTEIN FEPB"/>
    <property type="match status" value="1"/>
</dbReference>
<dbReference type="SUPFAM" id="SSF53807">
    <property type="entry name" value="Helical backbone' metal receptor"/>
    <property type="match status" value="1"/>
</dbReference>
<dbReference type="Proteomes" id="UP000183263">
    <property type="component" value="Unassembled WGS sequence"/>
</dbReference>
<dbReference type="InterPro" id="IPR002491">
    <property type="entry name" value="ABC_transptr_periplasmic_BD"/>
</dbReference>
<evidence type="ECO:0000256" key="3">
    <source>
        <dbReference type="ARBA" id="ARBA00022448"/>
    </source>
</evidence>
<keyword evidence="4" id="KW-0732">Signal</keyword>
<name>A0A1G8DF74_9NOCA</name>
<sequence>MKRAGFGRVLGAIATIGLLVGASACSSDESSEEATTTTAAPAEPRTVEHEYGSTVIPAELDNIVVTDEYAGLNLLAVGIVPDVTFTSFGSQIGAQILGNAGSKVIEVPPMGLPDPEQVLAEDPDLVVLTSYGDDRYYRSMADAIPTLPGPATTVSWQENLDFYGEAFDRADEAAQVTTALEGQLDELKSATQENPRSLSVLESARGIVAVPTPDSASSTILRAAGFTGPELQTAPLPEGSGGRPFTPVSEENLGTQDADIIVVFDEGIYSAEVVERTPGFDSLQGVRDGNLARVNGDLWAANHPFGTFWIIRDLQVLEAEDYAGVAGADDADARWSEFEELIG</sequence>
<gene>
    <name evidence="5" type="ORF">SAMN05444695_102288</name>
</gene>
<evidence type="ECO:0000256" key="1">
    <source>
        <dbReference type="ARBA" id="ARBA00004196"/>
    </source>
</evidence>
<evidence type="ECO:0000256" key="2">
    <source>
        <dbReference type="ARBA" id="ARBA00008814"/>
    </source>
</evidence>
<reference evidence="5 6" key="1">
    <citation type="submission" date="2016-10" db="EMBL/GenBank/DDBJ databases">
        <authorList>
            <person name="de Groot N.N."/>
        </authorList>
    </citation>
    <scope>NUCLEOTIDE SEQUENCE [LARGE SCALE GENOMIC DNA]</scope>
    <source>
        <strain evidence="5 6">DSM 44892</strain>
    </source>
</reference>